<name>A0ACA9PQ82_9GLOM</name>
<dbReference type="Proteomes" id="UP000789525">
    <property type="component" value="Unassembled WGS sequence"/>
</dbReference>
<reference evidence="1" key="1">
    <citation type="submission" date="2021-06" db="EMBL/GenBank/DDBJ databases">
        <authorList>
            <person name="Kallberg Y."/>
            <person name="Tangrot J."/>
            <person name="Rosling A."/>
        </authorList>
    </citation>
    <scope>NUCLEOTIDE SEQUENCE</scope>
    <source>
        <strain evidence="1">CL356</strain>
    </source>
</reference>
<sequence>MQLERSRVLSDKETLEKVYQNLLEEHRTLQSNFEDLTAEKTELGLQLAQSKREVESMQGGNIASKSDVMKRAEIDRLRADLQKSEDNLHVSEQEVEKQSNLVAELNRKVEELQLQADEAMRLKDQVDEYRHAAEKLAKTENVMEKYKKKLEESADLRRRVKALEEQNATLVDNNAQLETEFRK</sequence>
<proteinExistence type="predicted"/>
<dbReference type="EMBL" id="CAJVPT010035568">
    <property type="protein sequence ID" value="CAG8711752.1"/>
    <property type="molecule type" value="Genomic_DNA"/>
</dbReference>
<keyword evidence="2" id="KW-1185">Reference proteome</keyword>
<protein>
    <submittedName>
        <fullName evidence="1">10285_t:CDS:1</fullName>
    </submittedName>
</protein>
<comment type="caution">
    <text evidence="1">The sequence shown here is derived from an EMBL/GenBank/DDBJ whole genome shotgun (WGS) entry which is preliminary data.</text>
</comment>
<accession>A0ACA9PQ82</accession>
<feature type="non-terminal residue" evidence="1">
    <location>
        <position position="183"/>
    </location>
</feature>
<evidence type="ECO:0000313" key="1">
    <source>
        <dbReference type="EMBL" id="CAG8711752.1"/>
    </source>
</evidence>
<organism evidence="1 2">
    <name type="scientific">Acaulospora colombiana</name>
    <dbReference type="NCBI Taxonomy" id="27376"/>
    <lineage>
        <taxon>Eukaryota</taxon>
        <taxon>Fungi</taxon>
        <taxon>Fungi incertae sedis</taxon>
        <taxon>Mucoromycota</taxon>
        <taxon>Glomeromycotina</taxon>
        <taxon>Glomeromycetes</taxon>
        <taxon>Diversisporales</taxon>
        <taxon>Acaulosporaceae</taxon>
        <taxon>Acaulospora</taxon>
    </lineage>
</organism>
<evidence type="ECO:0000313" key="2">
    <source>
        <dbReference type="Proteomes" id="UP000789525"/>
    </source>
</evidence>
<gene>
    <name evidence="1" type="ORF">ACOLOM_LOCUS10707</name>
</gene>